<feature type="non-terminal residue" evidence="1">
    <location>
        <position position="1"/>
    </location>
</feature>
<keyword evidence="2" id="KW-1185">Reference proteome</keyword>
<name>A0A164M202_9AGAM</name>
<sequence length="112" mass="12722">NLPRLRLSNDLMKAIIWIMRECGTPNVPGFGRLRNIQKRLTEASPVKPEKHTSALGNIFYMNNPAHLLSLDWANPGTREMIHVYPEIDSPIGEFRQAGKWANESPLEDLSPM</sequence>
<dbReference type="EMBL" id="KV419612">
    <property type="protein sequence ID" value="KZS86275.1"/>
    <property type="molecule type" value="Genomic_DNA"/>
</dbReference>
<evidence type="ECO:0000313" key="1">
    <source>
        <dbReference type="EMBL" id="KZS86275.1"/>
    </source>
</evidence>
<feature type="non-terminal residue" evidence="1">
    <location>
        <position position="112"/>
    </location>
</feature>
<dbReference type="STRING" id="1314777.A0A164M202"/>
<proteinExistence type="predicted"/>
<organism evidence="1 2">
    <name type="scientific">Sistotremastrum niveocremeum HHB9708</name>
    <dbReference type="NCBI Taxonomy" id="1314777"/>
    <lineage>
        <taxon>Eukaryota</taxon>
        <taxon>Fungi</taxon>
        <taxon>Dikarya</taxon>
        <taxon>Basidiomycota</taxon>
        <taxon>Agaricomycotina</taxon>
        <taxon>Agaricomycetes</taxon>
        <taxon>Sistotremastrales</taxon>
        <taxon>Sistotremastraceae</taxon>
        <taxon>Sertulicium</taxon>
        <taxon>Sertulicium niveocremeum</taxon>
    </lineage>
</organism>
<accession>A0A164M202</accession>
<protein>
    <submittedName>
        <fullName evidence="1">Uncharacterized protein</fullName>
    </submittedName>
</protein>
<evidence type="ECO:0000313" key="2">
    <source>
        <dbReference type="Proteomes" id="UP000076722"/>
    </source>
</evidence>
<dbReference type="AlphaFoldDB" id="A0A164M202"/>
<dbReference type="OrthoDB" id="3028440at2759"/>
<reference evidence="1 2" key="1">
    <citation type="journal article" date="2016" name="Mol. Biol. Evol.">
        <title>Comparative Genomics of Early-Diverging Mushroom-Forming Fungi Provides Insights into the Origins of Lignocellulose Decay Capabilities.</title>
        <authorList>
            <person name="Nagy L.G."/>
            <person name="Riley R."/>
            <person name="Tritt A."/>
            <person name="Adam C."/>
            <person name="Daum C."/>
            <person name="Floudas D."/>
            <person name="Sun H."/>
            <person name="Yadav J.S."/>
            <person name="Pangilinan J."/>
            <person name="Larsson K.H."/>
            <person name="Matsuura K."/>
            <person name="Barry K."/>
            <person name="Labutti K."/>
            <person name="Kuo R."/>
            <person name="Ohm R.A."/>
            <person name="Bhattacharya S.S."/>
            <person name="Shirouzu T."/>
            <person name="Yoshinaga Y."/>
            <person name="Martin F.M."/>
            <person name="Grigoriev I.V."/>
            <person name="Hibbett D.S."/>
        </authorList>
    </citation>
    <scope>NUCLEOTIDE SEQUENCE [LARGE SCALE GENOMIC DNA]</scope>
    <source>
        <strain evidence="1 2">HHB9708</strain>
    </source>
</reference>
<dbReference type="Proteomes" id="UP000076722">
    <property type="component" value="Unassembled WGS sequence"/>
</dbReference>
<gene>
    <name evidence="1" type="ORF">SISNIDRAFT_384270</name>
</gene>